<dbReference type="InterPro" id="IPR012338">
    <property type="entry name" value="Beta-lactam/transpept-like"/>
</dbReference>
<dbReference type="Proteomes" id="UP000198757">
    <property type="component" value="Unassembled WGS sequence"/>
</dbReference>
<dbReference type="SUPFAM" id="SSF56601">
    <property type="entry name" value="beta-lactamase/transpeptidase-like"/>
    <property type="match status" value="1"/>
</dbReference>
<gene>
    <name evidence="2" type="ORF">SAMN04487894_107126</name>
</gene>
<organism evidence="2 3">
    <name type="scientific">Niabella drilacis (strain DSM 25811 / CCM 8410 / CCUG 62505 / LMG 26954 / E90)</name>
    <dbReference type="NCBI Taxonomy" id="1285928"/>
    <lineage>
        <taxon>Bacteria</taxon>
        <taxon>Pseudomonadati</taxon>
        <taxon>Bacteroidota</taxon>
        <taxon>Chitinophagia</taxon>
        <taxon>Chitinophagales</taxon>
        <taxon>Chitinophagaceae</taxon>
        <taxon>Niabella</taxon>
    </lineage>
</organism>
<protein>
    <submittedName>
        <fullName evidence="2">CubicO group peptidase, beta-lactamase class C family</fullName>
    </submittedName>
</protein>
<dbReference type="PROSITE" id="PS51257">
    <property type="entry name" value="PROKAR_LIPOPROTEIN"/>
    <property type="match status" value="1"/>
</dbReference>
<sequence length="408" mass="44945">MKPFRLLFLSCWIGLQTLASCGKSDPSLQSKLNAVIEQERRSLEKALDAPVPSISVLVETPNGRYFASSTGKNGKPVKETTWFRFASNTKNFTATAILNMQQEGWLHIDDKITATIPGSGLSYVPSDPAWNFPHRNEITIRQLLQHNAGVYDLTNDTTQYAVNGDTYLEHAMTLDPDHPFTTPEYINVLTQHHLTYGPPNTVYHYSNTGYSILGEIIARIYSFHSGKTKTYADYMHEKITGVAAKIPLGVRFIESAADKQLPAPYLTGMIRLPDTTIITDQENASGHIAEGNGIGTMTDLNRYIRSLMQGRNVLKPETVTLMQNSEGPAKPTDGSRYSLGCSHIEGLGYGHNGATVGYLSMMAYDPAADVSVVVLLPYWDLTSKTRFEGCLRALSKAGRAARSVLGYP</sequence>
<dbReference type="STRING" id="1285928.SAMN04487894_107126"/>
<keyword evidence="3" id="KW-1185">Reference proteome</keyword>
<evidence type="ECO:0000313" key="2">
    <source>
        <dbReference type="EMBL" id="SDD25058.1"/>
    </source>
</evidence>
<evidence type="ECO:0000313" key="3">
    <source>
        <dbReference type="Proteomes" id="UP000198757"/>
    </source>
</evidence>
<dbReference type="AlphaFoldDB" id="A0A1G6T7M2"/>
<dbReference type="RefSeq" id="WP_090390739.1">
    <property type="nucleotide sequence ID" value="NZ_FMZO01000007.1"/>
</dbReference>
<dbReference type="PANTHER" id="PTHR43283:SF3">
    <property type="entry name" value="BETA-LACTAMASE FAMILY PROTEIN (AFU_ORTHOLOGUE AFUA_5G07500)"/>
    <property type="match status" value="1"/>
</dbReference>
<reference evidence="3" key="1">
    <citation type="submission" date="2016-10" db="EMBL/GenBank/DDBJ databases">
        <authorList>
            <person name="Varghese N."/>
            <person name="Submissions S."/>
        </authorList>
    </citation>
    <scope>NUCLEOTIDE SEQUENCE [LARGE SCALE GENOMIC DNA]</scope>
    <source>
        <strain evidence="3">DSM 25811 / CCM 8410 / LMG 26954 / E90</strain>
    </source>
</reference>
<dbReference type="Gene3D" id="3.40.710.10">
    <property type="entry name" value="DD-peptidase/beta-lactamase superfamily"/>
    <property type="match status" value="1"/>
</dbReference>
<dbReference type="InterPro" id="IPR001466">
    <property type="entry name" value="Beta-lactam-related"/>
</dbReference>
<dbReference type="Pfam" id="PF00144">
    <property type="entry name" value="Beta-lactamase"/>
    <property type="match status" value="1"/>
</dbReference>
<dbReference type="OrthoDB" id="9793489at2"/>
<dbReference type="PANTHER" id="PTHR43283">
    <property type="entry name" value="BETA-LACTAMASE-RELATED"/>
    <property type="match status" value="1"/>
</dbReference>
<evidence type="ECO:0000259" key="1">
    <source>
        <dbReference type="Pfam" id="PF00144"/>
    </source>
</evidence>
<accession>A0A1G6T7M2</accession>
<proteinExistence type="predicted"/>
<dbReference type="InterPro" id="IPR050789">
    <property type="entry name" value="Diverse_Enzym_Activities"/>
</dbReference>
<feature type="domain" description="Beta-lactamase-related" evidence="1">
    <location>
        <begin position="44"/>
        <end position="375"/>
    </location>
</feature>
<dbReference type="EMBL" id="FMZO01000007">
    <property type="protein sequence ID" value="SDD25058.1"/>
    <property type="molecule type" value="Genomic_DNA"/>
</dbReference>
<name>A0A1G6T7M2_NIADE</name>